<dbReference type="AlphaFoldDB" id="A0A2S9YT46"/>
<feature type="signal peptide" evidence="2">
    <location>
        <begin position="1"/>
        <end position="32"/>
    </location>
</feature>
<evidence type="ECO:0000256" key="1">
    <source>
        <dbReference type="SAM" id="MobiDB-lite"/>
    </source>
</evidence>
<dbReference type="PROSITE" id="PS51257">
    <property type="entry name" value="PROKAR_LIPOPROTEIN"/>
    <property type="match status" value="1"/>
</dbReference>
<feature type="compositionally biased region" description="Polar residues" evidence="1">
    <location>
        <begin position="131"/>
        <end position="146"/>
    </location>
</feature>
<feature type="chain" id="PRO_5015780251" description="MYXO-CTERM domain-containing protein" evidence="2">
    <location>
        <begin position="33"/>
        <end position="181"/>
    </location>
</feature>
<dbReference type="OrthoDB" id="9976289at2"/>
<feature type="compositionally biased region" description="Low complexity" evidence="1">
    <location>
        <begin position="104"/>
        <end position="130"/>
    </location>
</feature>
<feature type="region of interest" description="Disordered" evidence="1">
    <location>
        <begin position="103"/>
        <end position="157"/>
    </location>
</feature>
<keyword evidence="2" id="KW-0732">Signal</keyword>
<evidence type="ECO:0000313" key="3">
    <source>
        <dbReference type="EMBL" id="PRQ08240.1"/>
    </source>
</evidence>
<accession>A0A2S9YT46</accession>
<reference evidence="3 4" key="1">
    <citation type="submission" date="2018-03" db="EMBL/GenBank/DDBJ databases">
        <title>Draft Genome Sequences of the Obligatory Marine Myxobacteria Enhygromyxa salina SWB007.</title>
        <authorList>
            <person name="Poehlein A."/>
            <person name="Moghaddam J.A."/>
            <person name="Harms H."/>
            <person name="Alanjari M."/>
            <person name="Koenig G.M."/>
            <person name="Daniel R."/>
            <person name="Schaeberle T.F."/>
        </authorList>
    </citation>
    <scope>NUCLEOTIDE SEQUENCE [LARGE SCALE GENOMIC DNA]</scope>
    <source>
        <strain evidence="3 4">SWB007</strain>
    </source>
</reference>
<sequence>MPHKPVITAPTSLIPLLLAACLTLGVSSVAAAAPPSSNAGGAGPEEEACSGRSVGDACSLPNRQLGTCKAGTCNRLDYSGGSPPKAIEAACVVCEAGAGHAGHDGPPSLGSGGAPPDSGADAGADNGDASESTPAGTGKQPPQSASRCRVVSEGGGPGTLGLLGLLGLLGVAFRRRPQPGS</sequence>
<dbReference type="EMBL" id="PVNL01000043">
    <property type="protein sequence ID" value="PRQ08240.1"/>
    <property type="molecule type" value="Genomic_DNA"/>
</dbReference>
<gene>
    <name evidence="3" type="ORF">ENSA7_20640</name>
</gene>
<proteinExistence type="predicted"/>
<evidence type="ECO:0008006" key="5">
    <source>
        <dbReference type="Google" id="ProtNLM"/>
    </source>
</evidence>
<evidence type="ECO:0000313" key="4">
    <source>
        <dbReference type="Proteomes" id="UP000238823"/>
    </source>
</evidence>
<protein>
    <recommendedName>
        <fullName evidence="5">MYXO-CTERM domain-containing protein</fullName>
    </recommendedName>
</protein>
<dbReference type="RefSeq" id="WP_146157551.1">
    <property type="nucleotide sequence ID" value="NZ_PVNL01000043.1"/>
</dbReference>
<dbReference type="Proteomes" id="UP000238823">
    <property type="component" value="Unassembled WGS sequence"/>
</dbReference>
<feature type="region of interest" description="Disordered" evidence="1">
    <location>
        <begin position="32"/>
        <end position="54"/>
    </location>
</feature>
<name>A0A2S9YT46_9BACT</name>
<comment type="caution">
    <text evidence="3">The sequence shown here is derived from an EMBL/GenBank/DDBJ whole genome shotgun (WGS) entry which is preliminary data.</text>
</comment>
<organism evidence="3 4">
    <name type="scientific">Enhygromyxa salina</name>
    <dbReference type="NCBI Taxonomy" id="215803"/>
    <lineage>
        <taxon>Bacteria</taxon>
        <taxon>Pseudomonadati</taxon>
        <taxon>Myxococcota</taxon>
        <taxon>Polyangia</taxon>
        <taxon>Nannocystales</taxon>
        <taxon>Nannocystaceae</taxon>
        <taxon>Enhygromyxa</taxon>
    </lineage>
</organism>
<evidence type="ECO:0000256" key="2">
    <source>
        <dbReference type="SAM" id="SignalP"/>
    </source>
</evidence>